<evidence type="ECO:0000256" key="1">
    <source>
        <dbReference type="SAM" id="SignalP"/>
    </source>
</evidence>
<feature type="signal peptide" evidence="1">
    <location>
        <begin position="1"/>
        <end position="28"/>
    </location>
</feature>
<gene>
    <name evidence="3" type="ORF">SAMN05216290_2208</name>
</gene>
<evidence type="ECO:0000259" key="2">
    <source>
        <dbReference type="Pfam" id="PF07995"/>
    </source>
</evidence>
<dbReference type="InterPro" id="IPR011042">
    <property type="entry name" value="6-blade_b-propeller_TolB-like"/>
</dbReference>
<protein>
    <submittedName>
        <fullName evidence="3">Glucose/arabinose dehydrogenase, beta-propeller fold</fullName>
    </submittedName>
</protein>
<dbReference type="SUPFAM" id="SSF50952">
    <property type="entry name" value="Soluble quinoprotein glucose dehydrogenase"/>
    <property type="match status" value="1"/>
</dbReference>
<keyword evidence="1" id="KW-0732">Signal</keyword>
<dbReference type="PANTHER" id="PTHR33546">
    <property type="entry name" value="LARGE, MULTIFUNCTIONAL SECRETED PROTEIN-RELATED"/>
    <property type="match status" value="1"/>
</dbReference>
<evidence type="ECO:0000313" key="3">
    <source>
        <dbReference type="EMBL" id="SEW24690.1"/>
    </source>
</evidence>
<feature type="chain" id="PRO_5011463691" evidence="1">
    <location>
        <begin position="29"/>
        <end position="397"/>
    </location>
</feature>
<organism evidence="3 4">
    <name type="scientific">Roseivirga pacifica</name>
    <dbReference type="NCBI Taxonomy" id="1267423"/>
    <lineage>
        <taxon>Bacteria</taxon>
        <taxon>Pseudomonadati</taxon>
        <taxon>Bacteroidota</taxon>
        <taxon>Cytophagia</taxon>
        <taxon>Cytophagales</taxon>
        <taxon>Roseivirgaceae</taxon>
        <taxon>Roseivirga</taxon>
    </lineage>
</organism>
<dbReference type="AlphaFoldDB" id="A0A1I0QDK8"/>
<feature type="domain" description="Glucose/Sorbosone dehydrogenase" evidence="2">
    <location>
        <begin position="148"/>
        <end position="319"/>
    </location>
</feature>
<dbReference type="InterPro" id="IPR012938">
    <property type="entry name" value="Glc/Sorbosone_DH"/>
</dbReference>
<accession>A0A1I0QDK8</accession>
<keyword evidence="4" id="KW-1185">Reference proteome</keyword>
<reference evidence="4" key="1">
    <citation type="submission" date="2016-10" db="EMBL/GenBank/DDBJ databases">
        <authorList>
            <person name="Varghese N."/>
            <person name="Submissions S."/>
        </authorList>
    </citation>
    <scope>NUCLEOTIDE SEQUENCE [LARGE SCALE GENOMIC DNA]</scope>
    <source>
        <strain evidence="4">CGMCC 1.12402</strain>
    </source>
</reference>
<name>A0A1I0QDK8_9BACT</name>
<dbReference type="Pfam" id="PF07995">
    <property type="entry name" value="GSDH"/>
    <property type="match status" value="1"/>
</dbReference>
<dbReference type="InterPro" id="IPR011041">
    <property type="entry name" value="Quinoprot_gluc/sorb_DH_b-prop"/>
</dbReference>
<evidence type="ECO:0000313" key="4">
    <source>
        <dbReference type="Proteomes" id="UP000199437"/>
    </source>
</evidence>
<sequence length="397" mass="44884">MPSFAYNFTTTMKKQVSLLALFSMFALGVACEGSKQTAQREPTPYDTLLAKVNLPEGFEIDVYAQNLTDARSLASTEDGKTVFVGNRRRKNVYALTDTDGDMRADKVDTIATDLTMPNGVAFKDGDLYVAEVSRILKFTDIMNNLSNPSYEVIYDQYPTERHHGWKFIDFGPDGKLYVPVGAPCNVCDKEEENEIFATITRMNPDGSDVEVFAHGVRNSVGFTWHPETKEMWFTDNGRDMLGDSIPACELNKATEIGNHYGFPYWHQGDIADPEFGKKYPREKFVEPEYKFEPHSAPLGLTFYKGDMFPEKYRGQLLVAQHGSWNRSPEAGHIGYQLRFVQIENGEVVKSEIFADGWLDQEKNEGWGKPVDILEMPDGSILVSDDVANCIYRISYKK</sequence>
<dbReference type="STRING" id="1267423.SAMN05216290_2208"/>
<dbReference type="Proteomes" id="UP000199437">
    <property type="component" value="Unassembled WGS sequence"/>
</dbReference>
<dbReference type="PANTHER" id="PTHR33546:SF1">
    <property type="entry name" value="LARGE, MULTIFUNCTIONAL SECRETED PROTEIN"/>
    <property type="match status" value="1"/>
</dbReference>
<dbReference type="EMBL" id="FOIR01000002">
    <property type="protein sequence ID" value="SEW24690.1"/>
    <property type="molecule type" value="Genomic_DNA"/>
</dbReference>
<dbReference type="Gene3D" id="2.120.10.30">
    <property type="entry name" value="TolB, C-terminal domain"/>
    <property type="match status" value="1"/>
</dbReference>
<proteinExistence type="predicted"/>